<sequence>MRVNLRLGLGRQPRPHLDLGGPVPHPLRTTAVLAIAATTVALAACSPPEKEASGDSKTAASATSAADLGGMDGLVAAAKKEGTLNVIALPPDWANYGEVIKGFTAKYGLKVNSAQPDADSATEISTAKNLKGQSTAPDVFDLGQAVALANTDVYAPYKVAAFDKIPTALKDSNGLWVNDYGGYISIGYDAKKVPAPTSFEDLLKPAYKGKVALNGNPTKAGAAFSGVVAASLGNGGSADDIAPGVDYFKKLKDAGNLVPVDPTPATIQSGQTAVVIDWDYNNAGQTKALAGKIDWKSVIPQGAVTGSYYVQAINKDAPHPAAARLWQEYLYTDEGQNLWLQGGARPVLAQEMVKAGTIDKAANDALPPVDGTPVFITEAQRSKATDYLNANWQKEMG</sequence>
<feature type="region of interest" description="Disordered" evidence="2">
    <location>
        <begin position="1"/>
        <end position="23"/>
    </location>
</feature>
<dbReference type="PANTHER" id="PTHR30006:SF2">
    <property type="entry name" value="ABC TRANSPORTER SUBSTRATE-BINDING PROTEIN"/>
    <property type="match status" value="1"/>
</dbReference>
<keyword evidence="1" id="KW-0732">Signal</keyword>
<name>A0ABW1JGY3_9ACTN</name>
<protein>
    <submittedName>
        <fullName evidence="3">ABC transporter substrate-binding protein</fullName>
    </submittedName>
</protein>
<accession>A0ABW1JGY3</accession>
<evidence type="ECO:0000313" key="3">
    <source>
        <dbReference type="EMBL" id="MFC6008131.1"/>
    </source>
</evidence>
<evidence type="ECO:0000313" key="4">
    <source>
        <dbReference type="Proteomes" id="UP001596189"/>
    </source>
</evidence>
<dbReference type="EMBL" id="JBHSRD010000004">
    <property type="protein sequence ID" value="MFC6008131.1"/>
    <property type="molecule type" value="Genomic_DNA"/>
</dbReference>
<keyword evidence="4" id="KW-1185">Reference proteome</keyword>
<evidence type="ECO:0000256" key="1">
    <source>
        <dbReference type="ARBA" id="ARBA00022729"/>
    </source>
</evidence>
<dbReference type="Pfam" id="PF13343">
    <property type="entry name" value="SBP_bac_6"/>
    <property type="match status" value="1"/>
</dbReference>
<dbReference type="RefSeq" id="WP_378227054.1">
    <property type="nucleotide sequence ID" value="NZ_BAABFP010000002.1"/>
</dbReference>
<gene>
    <name evidence="3" type="ORF">ACFQDO_13430</name>
</gene>
<reference evidence="4" key="1">
    <citation type="journal article" date="2019" name="Int. J. Syst. Evol. Microbiol.">
        <title>The Global Catalogue of Microorganisms (GCM) 10K type strain sequencing project: providing services to taxonomists for standard genome sequencing and annotation.</title>
        <authorList>
            <consortium name="The Broad Institute Genomics Platform"/>
            <consortium name="The Broad Institute Genome Sequencing Center for Infectious Disease"/>
            <person name="Wu L."/>
            <person name="Ma J."/>
        </authorList>
    </citation>
    <scope>NUCLEOTIDE SEQUENCE [LARGE SCALE GENOMIC DNA]</scope>
    <source>
        <strain evidence="4">KACC 14249</strain>
    </source>
</reference>
<dbReference type="Proteomes" id="UP001596189">
    <property type="component" value="Unassembled WGS sequence"/>
</dbReference>
<dbReference type="SUPFAM" id="SSF53850">
    <property type="entry name" value="Periplasmic binding protein-like II"/>
    <property type="match status" value="1"/>
</dbReference>
<organism evidence="3 4">
    <name type="scientific">Angustibacter luteus</name>
    <dbReference type="NCBI Taxonomy" id="658456"/>
    <lineage>
        <taxon>Bacteria</taxon>
        <taxon>Bacillati</taxon>
        <taxon>Actinomycetota</taxon>
        <taxon>Actinomycetes</taxon>
        <taxon>Kineosporiales</taxon>
        <taxon>Kineosporiaceae</taxon>
    </lineage>
</organism>
<dbReference type="PANTHER" id="PTHR30006">
    <property type="entry name" value="THIAMINE-BINDING PERIPLASMIC PROTEIN-RELATED"/>
    <property type="match status" value="1"/>
</dbReference>
<dbReference type="Gene3D" id="3.40.190.10">
    <property type="entry name" value="Periplasmic binding protein-like II"/>
    <property type="match status" value="2"/>
</dbReference>
<comment type="caution">
    <text evidence="3">The sequence shown here is derived from an EMBL/GenBank/DDBJ whole genome shotgun (WGS) entry which is preliminary data.</text>
</comment>
<evidence type="ECO:0000256" key="2">
    <source>
        <dbReference type="SAM" id="MobiDB-lite"/>
    </source>
</evidence>
<proteinExistence type="predicted"/>